<feature type="domain" description="HTH gntR-type" evidence="4">
    <location>
        <begin position="17"/>
        <end position="84"/>
    </location>
</feature>
<sequence>MSPIDKPHGAVVTKRAGQTVNDVYRRLKEMVILFQIRPEERVNESELANALGVSRTPLREALHRLVAENMLTMVPNRGFYGRKLQRQEVFDLYELRAALERSALALALGRASDQAIAELRGAWTAVMANAQHLSTLELVREDEHFHVRLAQLSGNQEMANALDAINARIRFFRWIDLEERREALYDDHLAILDALAQRDAPACAALIEEHISQRMEDIVSFIQAGVLRLYATQ</sequence>
<dbReference type="InterPro" id="IPR011711">
    <property type="entry name" value="GntR_C"/>
</dbReference>
<dbReference type="InterPro" id="IPR036388">
    <property type="entry name" value="WH-like_DNA-bd_sf"/>
</dbReference>
<dbReference type="InterPro" id="IPR000524">
    <property type="entry name" value="Tscrpt_reg_HTH_GntR"/>
</dbReference>
<evidence type="ECO:0000259" key="4">
    <source>
        <dbReference type="PROSITE" id="PS50949"/>
    </source>
</evidence>
<dbReference type="Pfam" id="PF07729">
    <property type="entry name" value="FCD"/>
    <property type="match status" value="1"/>
</dbReference>
<name>A0ABR7Z3N8_9PSED</name>
<dbReference type="InterPro" id="IPR008920">
    <property type="entry name" value="TF_FadR/GntR_C"/>
</dbReference>
<dbReference type="CDD" id="cd07377">
    <property type="entry name" value="WHTH_GntR"/>
    <property type="match status" value="1"/>
</dbReference>
<dbReference type="RefSeq" id="WP_190422197.1">
    <property type="nucleotide sequence ID" value="NZ_JAAOCA010000019.1"/>
</dbReference>
<keyword evidence="6" id="KW-1185">Reference proteome</keyword>
<evidence type="ECO:0000256" key="1">
    <source>
        <dbReference type="ARBA" id="ARBA00023015"/>
    </source>
</evidence>
<dbReference type="Gene3D" id="1.10.10.10">
    <property type="entry name" value="Winged helix-like DNA-binding domain superfamily/Winged helix DNA-binding domain"/>
    <property type="match status" value="1"/>
</dbReference>
<keyword evidence="3" id="KW-0804">Transcription</keyword>
<evidence type="ECO:0000256" key="3">
    <source>
        <dbReference type="ARBA" id="ARBA00023163"/>
    </source>
</evidence>
<dbReference type="SMART" id="SM00895">
    <property type="entry name" value="FCD"/>
    <property type="match status" value="1"/>
</dbReference>
<dbReference type="PROSITE" id="PS50949">
    <property type="entry name" value="HTH_GNTR"/>
    <property type="match status" value="1"/>
</dbReference>
<dbReference type="PRINTS" id="PR00035">
    <property type="entry name" value="HTHGNTR"/>
</dbReference>
<dbReference type="InterPro" id="IPR036390">
    <property type="entry name" value="WH_DNA-bd_sf"/>
</dbReference>
<gene>
    <name evidence="5" type="ORF">HAQ05_15650</name>
</gene>
<evidence type="ECO:0000313" key="5">
    <source>
        <dbReference type="EMBL" id="MBD1600130.1"/>
    </source>
</evidence>
<dbReference type="SUPFAM" id="SSF48008">
    <property type="entry name" value="GntR ligand-binding domain-like"/>
    <property type="match status" value="1"/>
</dbReference>
<accession>A0ABR7Z3N8</accession>
<keyword evidence="1" id="KW-0805">Transcription regulation</keyword>
<dbReference type="PANTHER" id="PTHR43537">
    <property type="entry name" value="TRANSCRIPTIONAL REGULATOR, GNTR FAMILY"/>
    <property type="match status" value="1"/>
</dbReference>
<dbReference type="Gene3D" id="1.20.120.530">
    <property type="entry name" value="GntR ligand-binding domain-like"/>
    <property type="match status" value="1"/>
</dbReference>
<protein>
    <submittedName>
        <fullName evidence="5">GntR family transcriptional regulator</fullName>
    </submittedName>
</protein>
<dbReference type="SMART" id="SM00345">
    <property type="entry name" value="HTH_GNTR"/>
    <property type="match status" value="1"/>
</dbReference>
<evidence type="ECO:0000256" key="2">
    <source>
        <dbReference type="ARBA" id="ARBA00023125"/>
    </source>
</evidence>
<evidence type="ECO:0000313" key="6">
    <source>
        <dbReference type="Proteomes" id="UP000805841"/>
    </source>
</evidence>
<keyword evidence="2" id="KW-0238">DNA-binding</keyword>
<dbReference type="Pfam" id="PF00392">
    <property type="entry name" value="GntR"/>
    <property type="match status" value="1"/>
</dbReference>
<dbReference type="SUPFAM" id="SSF46785">
    <property type="entry name" value="Winged helix' DNA-binding domain"/>
    <property type="match status" value="1"/>
</dbReference>
<proteinExistence type="predicted"/>
<dbReference type="Proteomes" id="UP000805841">
    <property type="component" value="Unassembled WGS sequence"/>
</dbReference>
<dbReference type="EMBL" id="JAAOCA010000019">
    <property type="protein sequence ID" value="MBD1600130.1"/>
    <property type="molecule type" value="Genomic_DNA"/>
</dbReference>
<dbReference type="PANTHER" id="PTHR43537:SF45">
    <property type="entry name" value="GNTR FAMILY REGULATORY PROTEIN"/>
    <property type="match status" value="1"/>
</dbReference>
<comment type="caution">
    <text evidence="5">The sequence shown here is derived from an EMBL/GenBank/DDBJ whole genome shotgun (WGS) entry which is preliminary data.</text>
</comment>
<reference evidence="5 6" key="1">
    <citation type="journal article" date="2020" name="Insects">
        <title>Bacteria Belonging to Pseudomonas typographi sp. nov. from the Bark Beetle Ips typographus Have Genomic Potential to Aid in the Host Ecology.</title>
        <authorList>
            <person name="Peral-Aranega E."/>
            <person name="Saati-Santamaria Z."/>
            <person name="Kolarik M."/>
            <person name="Rivas R."/>
            <person name="Garcia-Fraile P."/>
        </authorList>
    </citation>
    <scope>NUCLEOTIDE SEQUENCE [LARGE SCALE GENOMIC DNA]</scope>
    <source>
        <strain evidence="5 6">CA3A</strain>
    </source>
</reference>
<organism evidence="5 6">
    <name type="scientific">Pseudomonas typographi</name>
    <dbReference type="NCBI Taxonomy" id="2715964"/>
    <lineage>
        <taxon>Bacteria</taxon>
        <taxon>Pseudomonadati</taxon>
        <taxon>Pseudomonadota</taxon>
        <taxon>Gammaproteobacteria</taxon>
        <taxon>Pseudomonadales</taxon>
        <taxon>Pseudomonadaceae</taxon>
        <taxon>Pseudomonas</taxon>
    </lineage>
</organism>